<organism evidence="1 2">
    <name type="scientific">Luteolibacter rhizosphaerae</name>
    <dbReference type="NCBI Taxonomy" id="2989719"/>
    <lineage>
        <taxon>Bacteria</taxon>
        <taxon>Pseudomonadati</taxon>
        <taxon>Verrucomicrobiota</taxon>
        <taxon>Verrucomicrobiia</taxon>
        <taxon>Verrucomicrobiales</taxon>
        <taxon>Verrucomicrobiaceae</taxon>
        <taxon>Luteolibacter</taxon>
    </lineage>
</organism>
<proteinExistence type="predicted"/>
<accession>A0ABT3FZ87</accession>
<keyword evidence="2" id="KW-1185">Reference proteome</keyword>
<dbReference type="Proteomes" id="UP001165653">
    <property type="component" value="Unassembled WGS sequence"/>
</dbReference>
<comment type="caution">
    <text evidence="1">The sequence shown here is derived from an EMBL/GenBank/DDBJ whole genome shotgun (WGS) entry which is preliminary data.</text>
</comment>
<evidence type="ECO:0000313" key="2">
    <source>
        <dbReference type="Proteomes" id="UP001165653"/>
    </source>
</evidence>
<sequence>MWAPSPGLKFFDGIEAALMKRAEEGDVLKATGPEFLTDYGYENDRHAALLPSPRVYPLAHWDHDRKRQLARMPPEAILELFPRAGAITFWCNSWSVQRNSVPPQPSPSAKPEKHNPAKIHVAVLGTPGSRLLRAVARETWTLELPPEITYTFCAEAGEGADDESGNPDDKSVAGLLPTSVLELRHRHPEAGWIFICSEETYLVPERLEELADPDFGLVGSPSLLTKGRPCLRAGFLLSRRAAVILAQRGFSGPLSDILPLFKEAGIRWKATHRLRPDAQLIPDQNNDLASACFSETQRLKAIHTFLYDDPLWTARAAHHDWRDDLEFYEGGYFRKKNHGSFGEWRDEGHGAIYLDWFDWAPEAFIAVSQSPTGFPDAGLVVHELAAGEVLRR</sequence>
<dbReference type="EMBL" id="JAPDDR010000002">
    <property type="protein sequence ID" value="MCW1912906.1"/>
    <property type="molecule type" value="Genomic_DNA"/>
</dbReference>
<reference evidence="1" key="1">
    <citation type="submission" date="2022-10" db="EMBL/GenBank/DDBJ databases">
        <title>Luteolibacter sp. GHJ8, whole genome shotgun sequencing project.</title>
        <authorList>
            <person name="Zhao G."/>
            <person name="Shen L."/>
        </authorList>
    </citation>
    <scope>NUCLEOTIDE SEQUENCE</scope>
    <source>
        <strain evidence="1">GHJ8</strain>
    </source>
</reference>
<name>A0ABT3FZ87_9BACT</name>
<evidence type="ECO:0000313" key="1">
    <source>
        <dbReference type="EMBL" id="MCW1912906.1"/>
    </source>
</evidence>
<gene>
    <name evidence="1" type="ORF">OJ996_04940</name>
</gene>
<protein>
    <submittedName>
        <fullName evidence="1">Uncharacterized protein</fullName>
    </submittedName>
</protein>